<keyword evidence="1" id="KW-0812">Transmembrane</keyword>
<proteinExistence type="predicted"/>
<dbReference type="EMBL" id="JAXOFX010000009">
    <property type="protein sequence ID" value="MDZ5472846.1"/>
    <property type="molecule type" value="Genomic_DNA"/>
</dbReference>
<reference evidence="2 3" key="1">
    <citation type="submission" date="2023-11" db="EMBL/GenBank/DDBJ databases">
        <title>Bacillus jintuensis, isolated from a mudflat on the Beibu Gulf coast.</title>
        <authorList>
            <person name="Li M."/>
        </authorList>
    </citation>
    <scope>NUCLEOTIDE SEQUENCE [LARGE SCALE GENOMIC DNA]</scope>
    <source>
        <strain evidence="2 3">31A1R</strain>
    </source>
</reference>
<evidence type="ECO:0000256" key="1">
    <source>
        <dbReference type="SAM" id="Phobius"/>
    </source>
</evidence>
<dbReference type="Pfam" id="PF10011">
    <property type="entry name" value="DUF2254"/>
    <property type="match status" value="1"/>
</dbReference>
<dbReference type="RefSeq" id="WP_322447147.1">
    <property type="nucleotide sequence ID" value="NZ_JAXOFX010000009.1"/>
</dbReference>
<evidence type="ECO:0000313" key="3">
    <source>
        <dbReference type="Proteomes" id="UP001290455"/>
    </source>
</evidence>
<gene>
    <name evidence="2" type="ORF">SM124_14025</name>
</gene>
<keyword evidence="3" id="KW-1185">Reference proteome</keyword>
<feature type="transmembrane region" description="Helical" evidence="1">
    <location>
        <begin position="107"/>
        <end position="125"/>
    </location>
</feature>
<dbReference type="Proteomes" id="UP001290455">
    <property type="component" value="Unassembled WGS sequence"/>
</dbReference>
<organism evidence="2 3">
    <name type="scientific">Robertmurraya mangrovi</name>
    <dbReference type="NCBI Taxonomy" id="3098077"/>
    <lineage>
        <taxon>Bacteria</taxon>
        <taxon>Bacillati</taxon>
        <taxon>Bacillota</taxon>
        <taxon>Bacilli</taxon>
        <taxon>Bacillales</taxon>
        <taxon>Bacillaceae</taxon>
        <taxon>Robertmurraya</taxon>
    </lineage>
</organism>
<name>A0ABU5J0F6_9BACI</name>
<feature type="transmembrane region" description="Helical" evidence="1">
    <location>
        <begin position="137"/>
        <end position="155"/>
    </location>
</feature>
<keyword evidence="1" id="KW-0472">Membrane</keyword>
<feature type="transmembrane region" description="Helical" evidence="1">
    <location>
        <begin position="59"/>
        <end position="86"/>
    </location>
</feature>
<comment type="caution">
    <text evidence="2">The sequence shown here is derived from an EMBL/GenBank/DDBJ whole genome shotgun (WGS) entry which is preliminary data.</text>
</comment>
<evidence type="ECO:0000313" key="2">
    <source>
        <dbReference type="EMBL" id="MDZ5472846.1"/>
    </source>
</evidence>
<sequence>MFKTIFLQLRKSIWLVPSFYSVIAFIISIIVLYMDIFLAEKIKLLFPEFIFPSHDLAKTLLSTIAGSLLTMTTITFSTVMVVLTTYSSQFSPRTLQNFIRDRVSMRVLGIFLGGFVYSIFSLFFMSEKAIADPIISTLAGVLIAFICIAFFAYFIHHVATSIQVSELIQALTDGVIETTHKKHKKITDNKNISVITVKPVIPSGYDKQTHISADNYGYIQTFDMDHLYHLAQTEDVVIEVKYPIGQFVSAKNVVFTINYKEKEPNLSVLETVMLGTEKSMEQDIVFSIQKIVEVALRAISPGYNDPNTAIDCIRHIGVSISESAKLHGTYIVYYDHEDKVRLTIPKISFEDILYHSFYQICHYGKDDISVMFAVYDALIEIAIDGTTHIKEAVFQFGEYVYNKINHSNLHRLDEKRLNKKKERLKDLLEK</sequence>
<dbReference type="InterPro" id="IPR018723">
    <property type="entry name" value="DUF2254_membrane"/>
</dbReference>
<protein>
    <submittedName>
        <fullName evidence="2">DUF2254 domain-containing protein</fullName>
    </submittedName>
</protein>
<feature type="transmembrane region" description="Helical" evidence="1">
    <location>
        <begin position="12"/>
        <end position="39"/>
    </location>
</feature>
<accession>A0ABU5J0F6</accession>
<keyword evidence="1" id="KW-1133">Transmembrane helix</keyword>